<dbReference type="AlphaFoldDB" id="H1VWN5"/>
<dbReference type="Proteomes" id="UP000007174">
    <property type="component" value="Unassembled WGS sequence"/>
</dbReference>
<reference evidence="3" key="1">
    <citation type="journal article" date="2012" name="Nat. Genet.">
        <title>Lifestyle transitions in plant pathogenic Colletotrichum fungi deciphered by genome and transcriptome analyses.</title>
        <authorList>
            <person name="O'Connell R.J."/>
            <person name="Thon M.R."/>
            <person name="Hacquard S."/>
            <person name="Amyotte S.G."/>
            <person name="Kleemann J."/>
            <person name="Torres M.F."/>
            <person name="Damm U."/>
            <person name="Buiate E.A."/>
            <person name="Epstein L."/>
            <person name="Alkan N."/>
            <person name="Altmueller J."/>
            <person name="Alvarado-Balderrama L."/>
            <person name="Bauser C.A."/>
            <person name="Becker C."/>
            <person name="Birren B.W."/>
            <person name="Chen Z."/>
            <person name="Choi J."/>
            <person name="Crouch J.A."/>
            <person name="Duvick J.P."/>
            <person name="Farman M.A."/>
            <person name="Gan P."/>
            <person name="Heiman D."/>
            <person name="Henrissat B."/>
            <person name="Howard R.J."/>
            <person name="Kabbage M."/>
            <person name="Koch C."/>
            <person name="Kracher B."/>
            <person name="Kubo Y."/>
            <person name="Law A.D."/>
            <person name="Lebrun M.-H."/>
            <person name="Lee Y.-H."/>
            <person name="Miyara I."/>
            <person name="Moore N."/>
            <person name="Neumann U."/>
            <person name="Nordstroem K."/>
            <person name="Panaccione D.G."/>
            <person name="Panstruga R."/>
            <person name="Place M."/>
            <person name="Proctor R.H."/>
            <person name="Prusky D."/>
            <person name="Rech G."/>
            <person name="Reinhardt R."/>
            <person name="Rollins J.A."/>
            <person name="Rounsley S."/>
            <person name="Schardl C.L."/>
            <person name="Schwartz D.C."/>
            <person name="Shenoy N."/>
            <person name="Shirasu K."/>
            <person name="Sikhakolli U.R."/>
            <person name="Stueber K."/>
            <person name="Sukno S.A."/>
            <person name="Sweigard J.A."/>
            <person name="Takano Y."/>
            <person name="Takahara H."/>
            <person name="Trail F."/>
            <person name="van der Does H.C."/>
            <person name="Voll L.M."/>
            <person name="Will I."/>
            <person name="Young S."/>
            <person name="Zeng Q."/>
            <person name="Zhang J."/>
            <person name="Zhou S."/>
            <person name="Dickman M.B."/>
            <person name="Schulze-Lefert P."/>
            <person name="Ver Loren van Themaat E."/>
            <person name="Ma L.-J."/>
            <person name="Vaillancourt L.J."/>
        </authorList>
    </citation>
    <scope>NUCLEOTIDE SEQUENCE [LARGE SCALE GENOMIC DNA]</scope>
    <source>
        <strain evidence="3">IMI 349063</strain>
    </source>
</reference>
<accession>H1VWN5</accession>
<protein>
    <submittedName>
        <fullName evidence="2">Uncharacterized protein</fullName>
    </submittedName>
</protein>
<evidence type="ECO:0000313" key="2">
    <source>
        <dbReference type="EMBL" id="CCF44647.1"/>
    </source>
</evidence>
<dbReference type="HOGENOM" id="CLU_2654371_0_0_1"/>
<dbReference type="VEuPathDB" id="FungiDB:CH63R_09357"/>
<dbReference type="STRING" id="759273.H1VWN5"/>
<dbReference type="EMBL" id="CACQ02007054">
    <property type="protein sequence ID" value="CCF44647.1"/>
    <property type="molecule type" value="Genomic_DNA"/>
</dbReference>
<keyword evidence="1" id="KW-1133">Transmembrane helix</keyword>
<proteinExistence type="predicted"/>
<organism evidence="2 3">
    <name type="scientific">Colletotrichum higginsianum (strain IMI 349063)</name>
    <name type="common">Crucifer anthracnose fungus</name>
    <dbReference type="NCBI Taxonomy" id="759273"/>
    <lineage>
        <taxon>Eukaryota</taxon>
        <taxon>Fungi</taxon>
        <taxon>Dikarya</taxon>
        <taxon>Ascomycota</taxon>
        <taxon>Pezizomycotina</taxon>
        <taxon>Sordariomycetes</taxon>
        <taxon>Hypocreomycetidae</taxon>
        <taxon>Glomerellales</taxon>
        <taxon>Glomerellaceae</taxon>
        <taxon>Colletotrichum</taxon>
        <taxon>Colletotrichum destructivum species complex</taxon>
    </lineage>
</organism>
<name>H1VWN5_COLHI</name>
<gene>
    <name evidence="2" type="ORF">CH063_13980</name>
</gene>
<sequence length="76" mass="8322">MAGGSGGGPSAFPKLFAQRSRMNHEAMIYYAIILGTLMGIFVAFHLTRLLSQKTRLAAKLSFLAMPFVFISRKEVG</sequence>
<evidence type="ECO:0000256" key="1">
    <source>
        <dbReference type="SAM" id="Phobius"/>
    </source>
</evidence>
<feature type="transmembrane region" description="Helical" evidence="1">
    <location>
        <begin position="27"/>
        <end position="46"/>
    </location>
</feature>
<keyword evidence="1" id="KW-0812">Transmembrane</keyword>
<evidence type="ECO:0000313" key="3">
    <source>
        <dbReference type="Proteomes" id="UP000007174"/>
    </source>
</evidence>
<keyword evidence="1" id="KW-0472">Membrane</keyword>